<dbReference type="Pfam" id="PF00501">
    <property type="entry name" value="AMP-binding"/>
    <property type="match status" value="1"/>
</dbReference>
<dbReference type="PANTHER" id="PTHR24096">
    <property type="entry name" value="LONG-CHAIN-FATTY-ACID--COA LIGASE"/>
    <property type="match status" value="1"/>
</dbReference>
<name>A0ABP6SWF8_9ACTN</name>
<feature type="domain" description="AMP-binding enzyme C-terminal" evidence="4">
    <location>
        <begin position="448"/>
        <end position="519"/>
    </location>
</feature>
<dbReference type="RefSeq" id="WP_345727779.1">
    <property type="nucleotide sequence ID" value="NZ_BAAAYN010000012.1"/>
</dbReference>
<evidence type="ECO:0000256" key="1">
    <source>
        <dbReference type="ARBA" id="ARBA00006432"/>
    </source>
</evidence>
<dbReference type="EMBL" id="BAAAYN010000012">
    <property type="protein sequence ID" value="GAA3385742.1"/>
    <property type="molecule type" value="Genomic_DNA"/>
</dbReference>
<dbReference type="InterPro" id="IPR000873">
    <property type="entry name" value="AMP-dep_synth/lig_dom"/>
</dbReference>
<comment type="similarity">
    <text evidence="1">Belongs to the ATP-dependent AMP-binding enzyme family.</text>
</comment>
<proteinExistence type="inferred from homology"/>
<dbReference type="SUPFAM" id="SSF56801">
    <property type="entry name" value="Acetyl-CoA synthetase-like"/>
    <property type="match status" value="1"/>
</dbReference>
<dbReference type="Pfam" id="PF13193">
    <property type="entry name" value="AMP-binding_C"/>
    <property type="match status" value="1"/>
</dbReference>
<dbReference type="Gene3D" id="3.30.300.30">
    <property type="match status" value="1"/>
</dbReference>
<dbReference type="InterPro" id="IPR042099">
    <property type="entry name" value="ANL_N_sf"/>
</dbReference>
<dbReference type="Proteomes" id="UP001501676">
    <property type="component" value="Unassembled WGS sequence"/>
</dbReference>
<gene>
    <name evidence="5" type="ORF">GCM10020369_20460</name>
</gene>
<dbReference type="Gene3D" id="3.40.50.12780">
    <property type="entry name" value="N-terminal domain of ligase-like"/>
    <property type="match status" value="1"/>
</dbReference>
<dbReference type="InterPro" id="IPR045851">
    <property type="entry name" value="AMP-bd_C_sf"/>
</dbReference>
<feature type="domain" description="AMP-dependent synthetase/ligase" evidence="3">
    <location>
        <begin position="27"/>
        <end position="397"/>
    </location>
</feature>
<comment type="caution">
    <text evidence="5">The sequence shown here is derived from an EMBL/GenBank/DDBJ whole genome shotgun (WGS) entry which is preliminary data.</text>
</comment>
<keyword evidence="6" id="KW-1185">Reference proteome</keyword>
<sequence>MARIHRSPYPPVDIPDVSVSDYVLAGADARGGHPALIDGATGEEIGFSDLADRVRFLAAALVTSGIGRGDVVALVTHNQPRYAVAFHAVLATGATVTPINPLCTAEEIARQLAASGAVLAFAAAAVADTVRTAAARQATADGARSDVQMDVVVLEDAAFDELVANGERALTSGARLPRVGSDGVALLPYSSGTGGTPKGVMLTHRNLVATLAQHAPLYRLTSDDVCAAVLPYYHIYGTTMILNYALRAGATQVTLPRFGLSAYLGLVARYRVTRGHFAPPLVLALANAPEVDAYDLSSLRLAMSGAAPLDVEVAARATARTGVRIGQGYGMTEASPGLTFVADEEVGVLSSGCVGRLVPNTEARLVDPATGEDCDAEDCDAEGELWARGPQVMAGYLGNPAATAETLVEDGWLRTGDILRVDSDGVWWVVDRLKELIKYKGHQVAPAELEALLLTHPDVRDAAVIGVPHSEGGEAPKAFVVGTPGEAELLSWVAERVAPYKRIRAVEFVDAIPKSPAGKILRRVLRNREGA</sequence>
<dbReference type="InterPro" id="IPR025110">
    <property type="entry name" value="AMP-bd_C"/>
</dbReference>
<dbReference type="PANTHER" id="PTHR24096:SF149">
    <property type="entry name" value="AMP-BINDING DOMAIN-CONTAINING PROTEIN-RELATED"/>
    <property type="match status" value="1"/>
</dbReference>
<evidence type="ECO:0000256" key="2">
    <source>
        <dbReference type="ARBA" id="ARBA00022598"/>
    </source>
</evidence>
<evidence type="ECO:0000313" key="6">
    <source>
        <dbReference type="Proteomes" id="UP001501676"/>
    </source>
</evidence>
<evidence type="ECO:0000313" key="5">
    <source>
        <dbReference type="EMBL" id="GAA3385742.1"/>
    </source>
</evidence>
<keyword evidence="2 5" id="KW-0436">Ligase</keyword>
<organism evidence="5 6">
    <name type="scientific">Cryptosporangium minutisporangium</name>
    <dbReference type="NCBI Taxonomy" id="113569"/>
    <lineage>
        <taxon>Bacteria</taxon>
        <taxon>Bacillati</taxon>
        <taxon>Actinomycetota</taxon>
        <taxon>Actinomycetes</taxon>
        <taxon>Cryptosporangiales</taxon>
        <taxon>Cryptosporangiaceae</taxon>
        <taxon>Cryptosporangium</taxon>
    </lineage>
</organism>
<evidence type="ECO:0000259" key="3">
    <source>
        <dbReference type="Pfam" id="PF00501"/>
    </source>
</evidence>
<reference evidence="6" key="1">
    <citation type="journal article" date="2019" name="Int. J. Syst. Evol. Microbiol.">
        <title>The Global Catalogue of Microorganisms (GCM) 10K type strain sequencing project: providing services to taxonomists for standard genome sequencing and annotation.</title>
        <authorList>
            <consortium name="The Broad Institute Genomics Platform"/>
            <consortium name="The Broad Institute Genome Sequencing Center for Infectious Disease"/>
            <person name="Wu L."/>
            <person name="Ma J."/>
        </authorList>
    </citation>
    <scope>NUCLEOTIDE SEQUENCE [LARGE SCALE GENOMIC DNA]</scope>
    <source>
        <strain evidence="6">JCM 9458</strain>
    </source>
</reference>
<evidence type="ECO:0000259" key="4">
    <source>
        <dbReference type="Pfam" id="PF13193"/>
    </source>
</evidence>
<dbReference type="GO" id="GO:0016874">
    <property type="term" value="F:ligase activity"/>
    <property type="evidence" value="ECO:0007669"/>
    <property type="project" value="UniProtKB-KW"/>
</dbReference>
<protein>
    <submittedName>
        <fullName evidence="5">4-coumarate--CoA ligase family protein</fullName>
    </submittedName>
</protein>
<accession>A0ABP6SWF8</accession>